<evidence type="ECO:0008006" key="4">
    <source>
        <dbReference type="Google" id="ProtNLM"/>
    </source>
</evidence>
<keyword evidence="1" id="KW-0472">Membrane</keyword>
<accession>A0ABY6F4N4</accession>
<feature type="transmembrane region" description="Helical" evidence="1">
    <location>
        <begin position="36"/>
        <end position="59"/>
    </location>
</feature>
<gene>
    <name evidence="2" type="ORF">LU297_01005</name>
</gene>
<dbReference type="EMBL" id="CP089977">
    <property type="protein sequence ID" value="UXZ05064.1"/>
    <property type="molecule type" value="Genomic_DNA"/>
</dbReference>
<reference evidence="2" key="1">
    <citation type="submission" date="2021-12" db="EMBL/GenBank/DDBJ databases">
        <title>taxonomy of Moraxella sp. ZY201224.</title>
        <authorList>
            <person name="Li F."/>
        </authorList>
    </citation>
    <scope>NUCLEOTIDE SEQUENCE</scope>
    <source>
        <strain evidence="2">ZY201224</strain>
    </source>
</reference>
<keyword evidence="3" id="KW-1185">Reference proteome</keyword>
<organism evidence="2 3">
    <name type="scientific">Moraxella nasicaprae</name>
    <dbReference type="NCBI Taxonomy" id="2904122"/>
    <lineage>
        <taxon>Bacteria</taxon>
        <taxon>Pseudomonadati</taxon>
        <taxon>Pseudomonadota</taxon>
        <taxon>Gammaproteobacteria</taxon>
        <taxon>Moraxellales</taxon>
        <taxon>Moraxellaceae</taxon>
        <taxon>Moraxella</taxon>
    </lineage>
</organism>
<feature type="transmembrane region" description="Helical" evidence="1">
    <location>
        <begin position="65"/>
        <end position="83"/>
    </location>
</feature>
<dbReference type="Proteomes" id="UP001063782">
    <property type="component" value="Chromosome"/>
</dbReference>
<sequence>MDIAKIIGDDIWANELLTDDDIANLTLPIGKQHSKFFVIISTIAVILLMIITVFCLLLLLSDTRLWDLILFTALLSFTILMFYQHKNNLKDVLIDDEKITVIKRSPFNLNHHRIQLIYFKDIYHSYIEAVQVGRGNYCYYLVVIEYLIYGDDKVFYKKKQFTVQDFGTNQDKANDFLILLKSLLEYYHKHNGTKAHLPTIEFIPQR</sequence>
<keyword evidence="1" id="KW-1133">Transmembrane helix</keyword>
<evidence type="ECO:0000313" key="3">
    <source>
        <dbReference type="Proteomes" id="UP001063782"/>
    </source>
</evidence>
<evidence type="ECO:0000256" key="1">
    <source>
        <dbReference type="SAM" id="Phobius"/>
    </source>
</evidence>
<evidence type="ECO:0000313" key="2">
    <source>
        <dbReference type="EMBL" id="UXZ05064.1"/>
    </source>
</evidence>
<name>A0ABY6F4N4_9GAMM</name>
<protein>
    <recommendedName>
        <fullName evidence="4">YcxB-like protein domain-containing protein</fullName>
    </recommendedName>
</protein>
<dbReference type="RefSeq" id="WP_263076565.1">
    <property type="nucleotide sequence ID" value="NZ_CP089977.1"/>
</dbReference>
<keyword evidence="1" id="KW-0812">Transmembrane</keyword>
<proteinExistence type="predicted"/>